<reference evidence="1" key="2">
    <citation type="submission" date="2025-08" db="UniProtKB">
        <authorList>
            <consortium name="RefSeq"/>
        </authorList>
    </citation>
    <scope>IDENTIFICATION</scope>
</reference>
<dbReference type="RefSeq" id="XP_059602523.1">
    <property type="nucleotide sequence ID" value="XM_059744600.1"/>
</dbReference>
<accession>A0AAJ8E051</accession>
<evidence type="ECO:0000313" key="1">
    <source>
        <dbReference type="RefSeq" id="XP_059602523.1"/>
    </source>
</evidence>
<dbReference type="AlphaFoldDB" id="A0AAJ8E051"/>
<name>A0AAJ8E051_ASPNG</name>
<sequence>MAASWIIDLEGEAIGGSPGRCRMGTTGPAHLDRLLPTDISNSHASSTLRRSVKGAGALNELSLFKDWQCLYIAQSSIGSTESCGRNNVPDD</sequence>
<gene>
    <name evidence="1" type="ORF">An15g03520</name>
</gene>
<dbReference type="KEGG" id="ang:An15g03520"/>
<proteinExistence type="predicted"/>
<organism evidence="1">
    <name type="scientific">Aspergillus niger</name>
    <dbReference type="NCBI Taxonomy" id="5061"/>
    <lineage>
        <taxon>Eukaryota</taxon>
        <taxon>Fungi</taxon>
        <taxon>Dikarya</taxon>
        <taxon>Ascomycota</taxon>
        <taxon>Pezizomycotina</taxon>
        <taxon>Eurotiomycetes</taxon>
        <taxon>Eurotiomycetidae</taxon>
        <taxon>Eurotiales</taxon>
        <taxon>Aspergillaceae</taxon>
        <taxon>Aspergillus</taxon>
        <taxon>Aspergillus subgen. Circumdati</taxon>
    </lineage>
</organism>
<reference evidence="1" key="1">
    <citation type="submission" date="2025-02" db="EMBL/GenBank/DDBJ databases">
        <authorList>
            <consortium name="NCBI Genome Project"/>
        </authorList>
    </citation>
    <scope>NUCLEOTIDE SEQUENCE</scope>
</reference>
<dbReference type="VEuPathDB" id="FungiDB:An15g03520"/>
<dbReference type="GeneID" id="84593164"/>
<protein>
    <submittedName>
        <fullName evidence="1">Uncharacterized protein</fullName>
    </submittedName>
</protein>